<dbReference type="GO" id="GO:1903785">
    <property type="term" value="P:L-valine transmembrane transport"/>
    <property type="evidence" value="ECO:0007669"/>
    <property type="project" value="TreeGrafter"/>
</dbReference>
<name>A0A4R7T9F2_9ACTN</name>
<comment type="caution">
    <text evidence="9">The sequence shown here is derived from an EMBL/GenBank/DDBJ whole genome shotgun (WGS) entry which is preliminary data.</text>
</comment>
<dbReference type="OrthoDB" id="5195391at2"/>
<organism evidence="9 10">
    <name type="scientific">Kribbella voronezhensis</name>
    <dbReference type="NCBI Taxonomy" id="2512212"/>
    <lineage>
        <taxon>Bacteria</taxon>
        <taxon>Bacillati</taxon>
        <taxon>Actinomycetota</taxon>
        <taxon>Actinomycetes</taxon>
        <taxon>Propionibacteriales</taxon>
        <taxon>Kribbellaceae</taxon>
        <taxon>Kribbella</taxon>
    </lineage>
</organism>
<dbReference type="PANTHER" id="PTHR34979:SF1">
    <property type="entry name" value="INNER MEMBRANE PROTEIN YGAZ"/>
    <property type="match status" value="1"/>
</dbReference>
<comment type="subcellular location">
    <subcellularLocation>
        <location evidence="1">Cell membrane</location>
        <topology evidence="1">Multi-pass membrane protein</topology>
    </subcellularLocation>
</comment>
<evidence type="ECO:0000256" key="3">
    <source>
        <dbReference type="ARBA" id="ARBA00022448"/>
    </source>
</evidence>
<dbReference type="EMBL" id="SOCE01000001">
    <property type="protein sequence ID" value="TDU88505.1"/>
    <property type="molecule type" value="Genomic_DNA"/>
</dbReference>
<dbReference type="Proteomes" id="UP000295151">
    <property type="component" value="Unassembled WGS sequence"/>
</dbReference>
<evidence type="ECO:0000256" key="8">
    <source>
        <dbReference type="SAM" id="Phobius"/>
    </source>
</evidence>
<evidence type="ECO:0000256" key="4">
    <source>
        <dbReference type="ARBA" id="ARBA00022475"/>
    </source>
</evidence>
<evidence type="ECO:0000256" key="6">
    <source>
        <dbReference type="ARBA" id="ARBA00022989"/>
    </source>
</evidence>
<feature type="transmembrane region" description="Helical" evidence="8">
    <location>
        <begin position="20"/>
        <end position="39"/>
    </location>
</feature>
<evidence type="ECO:0000313" key="10">
    <source>
        <dbReference type="Proteomes" id="UP000295151"/>
    </source>
</evidence>
<accession>A0A4R7T9F2</accession>
<keyword evidence="10" id="KW-1185">Reference proteome</keyword>
<dbReference type="AlphaFoldDB" id="A0A4R7T9F2"/>
<evidence type="ECO:0000256" key="2">
    <source>
        <dbReference type="ARBA" id="ARBA00010735"/>
    </source>
</evidence>
<proteinExistence type="inferred from homology"/>
<sequence length="233" mass="24272">MRSIWRTLREDLGKPLARDIALVCLADGVVGLSYGAISVGGGLQVWVPVLLSLVVFAGASQFLFVGIVAAGGSPIAATIAGLLVNSRHVAFGLAVSDVIGGGWKKLPGSHLMTDENVAFALGQDDLRRKRAAYWVCGIGIFVCWNLGVFAGARLGSVITDTDVFGLDAAFPAVLLALVLPSLRDKATRTAALAGVVVALAATPLLPAGLPVLFALVGLVFYRVQQPVEQEVVR</sequence>
<keyword evidence="5 8" id="KW-0812">Transmembrane</keyword>
<evidence type="ECO:0000256" key="1">
    <source>
        <dbReference type="ARBA" id="ARBA00004651"/>
    </source>
</evidence>
<feature type="transmembrane region" description="Helical" evidence="8">
    <location>
        <begin position="163"/>
        <end position="179"/>
    </location>
</feature>
<evidence type="ECO:0000313" key="9">
    <source>
        <dbReference type="EMBL" id="TDU88505.1"/>
    </source>
</evidence>
<comment type="similarity">
    <text evidence="2">Belongs to the AzlC family.</text>
</comment>
<protein>
    <submittedName>
        <fullName evidence="9">4-azaleucine resistance transporter AzlC</fullName>
    </submittedName>
</protein>
<dbReference type="RefSeq" id="WP_133978122.1">
    <property type="nucleotide sequence ID" value="NZ_SOCE01000001.1"/>
</dbReference>
<dbReference type="Pfam" id="PF03591">
    <property type="entry name" value="AzlC"/>
    <property type="match status" value="1"/>
</dbReference>
<keyword evidence="4" id="KW-1003">Cell membrane</keyword>
<feature type="transmembrane region" description="Helical" evidence="8">
    <location>
        <begin position="131"/>
        <end position="151"/>
    </location>
</feature>
<keyword evidence="6 8" id="KW-1133">Transmembrane helix</keyword>
<gene>
    <name evidence="9" type="ORF">EV138_2051</name>
</gene>
<evidence type="ECO:0000256" key="7">
    <source>
        <dbReference type="ARBA" id="ARBA00023136"/>
    </source>
</evidence>
<keyword evidence="3" id="KW-0813">Transport</keyword>
<dbReference type="GO" id="GO:0005886">
    <property type="term" value="C:plasma membrane"/>
    <property type="evidence" value="ECO:0007669"/>
    <property type="project" value="UniProtKB-SubCell"/>
</dbReference>
<reference evidence="9 10" key="1">
    <citation type="submission" date="2019-03" db="EMBL/GenBank/DDBJ databases">
        <title>Genomic Encyclopedia of Type Strains, Phase III (KMG-III): the genomes of soil and plant-associated and newly described type strains.</title>
        <authorList>
            <person name="Whitman W."/>
        </authorList>
    </citation>
    <scope>NUCLEOTIDE SEQUENCE [LARGE SCALE GENOMIC DNA]</scope>
    <source>
        <strain evidence="9 10">VKM Ac-2575</strain>
    </source>
</reference>
<dbReference type="InterPro" id="IPR011606">
    <property type="entry name" value="Brnchd-chn_aa_trnsp_permease"/>
</dbReference>
<evidence type="ECO:0000256" key="5">
    <source>
        <dbReference type="ARBA" id="ARBA00022692"/>
    </source>
</evidence>
<dbReference type="PANTHER" id="PTHR34979">
    <property type="entry name" value="INNER MEMBRANE PROTEIN YGAZ"/>
    <property type="match status" value="1"/>
</dbReference>
<keyword evidence="7 8" id="KW-0472">Membrane</keyword>
<feature type="transmembrane region" description="Helical" evidence="8">
    <location>
        <begin position="191"/>
        <end position="221"/>
    </location>
</feature>